<keyword evidence="2" id="KW-1185">Reference proteome</keyword>
<reference evidence="1" key="1">
    <citation type="submission" date="2023-06" db="EMBL/GenBank/DDBJ databases">
        <title>Black Yeasts Isolated from many extreme environments.</title>
        <authorList>
            <person name="Coleine C."/>
            <person name="Stajich J.E."/>
            <person name="Selbmann L."/>
        </authorList>
    </citation>
    <scope>NUCLEOTIDE SEQUENCE</scope>
    <source>
        <strain evidence="1">CCFEE 5200</strain>
    </source>
</reference>
<evidence type="ECO:0000313" key="1">
    <source>
        <dbReference type="EMBL" id="KAK0949136.1"/>
    </source>
</evidence>
<feature type="non-terminal residue" evidence="1">
    <location>
        <position position="97"/>
    </location>
</feature>
<organism evidence="1 2">
    <name type="scientific">Friedmanniomyces endolithicus</name>
    <dbReference type="NCBI Taxonomy" id="329885"/>
    <lineage>
        <taxon>Eukaryota</taxon>
        <taxon>Fungi</taxon>
        <taxon>Dikarya</taxon>
        <taxon>Ascomycota</taxon>
        <taxon>Pezizomycotina</taxon>
        <taxon>Dothideomycetes</taxon>
        <taxon>Dothideomycetidae</taxon>
        <taxon>Mycosphaerellales</taxon>
        <taxon>Teratosphaeriaceae</taxon>
        <taxon>Friedmanniomyces</taxon>
    </lineage>
</organism>
<gene>
    <name evidence="1" type="ORF">LTR91_026700</name>
</gene>
<protein>
    <submittedName>
        <fullName evidence="1">Uncharacterized protein</fullName>
    </submittedName>
</protein>
<accession>A0AAN6GXG4</accession>
<sequence>MARRWYRITEEQWNNVRATSDLAKEICGDDVRITGSPPKDLSMLAAVLIDRKVGPGEVRIATKGKPAAVYTVALPGTPASDEARGMIIMLDGAAGEE</sequence>
<dbReference type="EMBL" id="JAUJLE010001362">
    <property type="protein sequence ID" value="KAK0949136.1"/>
    <property type="molecule type" value="Genomic_DNA"/>
</dbReference>
<comment type="caution">
    <text evidence="1">The sequence shown here is derived from an EMBL/GenBank/DDBJ whole genome shotgun (WGS) entry which is preliminary data.</text>
</comment>
<name>A0AAN6GXG4_9PEZI</name>
<evidence type="ECO:0000313" key="2">
    <source>
        <dbReference type="Proteomes" id="UP001175353"/>
    </source>
</evidence>
<dbReference type="Proteomes" id="UP001175353">
    <property type="component" value="Unassembled WGS sequence"/>
</dbReference>
<proteinExistence type="predicted"/>
<dbReference type="AlphaFoldDB" id="A0AAN6GXG4"/>